<feature type="domain" description="Tubulin/FtsZ 2-layer sandwich" evidence="10">
    <location>
        <begin position="204"/>
        <end position="321"/>
    </location>
</feature>
<dbReference type="SUPFAM" id="SSF52490">
    <property type="entry name" value="Tubulin nucleotide-binding domain-like"/>
    <property type="match status" value="1"/>
</dbReference>
<dbReference type="Gene3D" id="3.30.1330.20">
    <property type="entry name" value="Tubulin/FtsZ, C-terminal domain"/>
    <property type="match status" value="1"/>
</dbReference>
<evidence type="ECO:0000256" key="8">
    <source>
        <dbReference type="SAM" id="MobiDB-lite"/>
    </source>
</evidence>
<comment type="subcellular location">
    <subcellularLocation>
        <location evidence="5">Cytoplasm</location>
    </subcellularLocation>
    <text evidence="5">Assembles at midcell at the inner surface of the cytoplasmic membrane.</text>
</comment>
<comment type="similarity">
    <text evidence="1 5 7">Belongs to the FtsZ family.</text>
</comment>
<dbReference type="PROSITE" id="PS01135">
    <property type="entry name" value="FTSZ_2"/>
    <property type="match status" value="1"/>
</dbReference>
<comment type="subunit">
    <text evidence="5">Homodimer. Polymerizes to form a dynamic ring structure in a strictly GTP-dependent manner. Interacts directly with several other division proteins.</text>
</comment>
<dbReference type="Pfam" id="PF00091">
    <property type="entry name" value="Tubulin"/>
    <property type="match status" value="1"/>
</dbReference>
<organism evidence="11 12">
    <name type="scientific">Kribbella sancticallisti</name>
    <dbReference type="NCBI Taxonomy" id="460087"/>
    <lineage>
        <taxon>Bacteria</taxon>
        <taxon>Bacillati</taxon>
        <taxon>Actinomycetota</taxon>
        <taxon>Actinomycetes</taxon>
        <taxon>Propionibacteriales</taxon>
        <taxon>Kribbellaceae</taxon>
        <taxon>Kribbella</taxon>
    </lineage>
</organism>
<keyword evidence="5" id="KW-0963">Cytoplasm</keyword>
<keyword evidence="5 7" id="KW-0131">Cell cycle</keyword>
<dbReference type="EMBL" id="BAAAOS010000058">
    <property type="protein sequence ID" value="GAA1609624.1"/>
    <property type="molecule type" value="Genomic_DNA"/>
</dbReference>
<evidence type="ECO:0000256" key="6">
    <source>
        <dbReference type="NCBIfam" id="TIGR00065"/>
    </source>
</evidence>
<feature type="region of interest" description="Disordered" evidence="8">
    <location>
        <begin position="315"/>
        <end position="603"/>
    </location>
</feature>
<evidence type="ECO:0000256" key="1">
    <source>
        <dbReference type="ARBA" id="ARBA00009690"/>
    </source>
</evidence>
<dbReference type="Pfam" id="PF12327">
    <property type="entry name" value="FtsZ_C"/>
    <property type="match status" value="1"/>
</dbReference>
<dbReference type="SMART" id="SM00864">
    <property type="entry name" value="Tubulin"/>
    <property type="match status" value="1"/>
</dbReference>
<evidence type="ECO:0000256" key="7">
    <source>
        <dbReference type="RuleBase" id="RU000631"/>
    </source>
</evidence>
<dbReference type="Proteomes" id="UP001500393">
    <property type="component" value="Unassembled WGS sequence"/>
</dbReference>
<evidence type="ECO:0000256" key="5">
    <source>
        <dbReference type="HAMAP-Rule" id="MF_00909"/>
    </source>
</evidence>
<gene>
    <name evidence="5" type="primary">ftsZ</name>
    <name evidence="11" type="ORF">GCM10009789_75010</name>
</gene>
<feature type="binding site" evidence="5">
    <location>
        <position position="136"/>
    </location>
    <ligand>
        <name>GTP</name>
        <dbReference type="ChEBI" id="CHEBI:37565"/>
    </ligand>
</feature>
<dbReference type="InterPro" id="IPR045061">
    <property type="entry name" value="FtsZ/CetZ"/>
</dbReference>
<keyword evidence="12" id="KW-1185">Reference proteome</keyword>
<name>A0ABP4QH66_9ACTN</name>
<feature type="compositionally biased region" description="Polar residues" evidence="8">
    <location>
        <begin position="516"/>
        <end position="529"/>
    </location>
</feature>
<dbReference type="CDD" id="cd02201">
    <property type="entry name" value="FtsZ_type1"/>
    <property type="match status" value="1"/>
</dbReference>
<feature type="compositionally biased region" description="Acidic residues" evidence="8">
    <location>
        <begin position="591"/>
        <end position="603"/>
    </location>
</feature>
<dbReference type="HAMAP" id="MF_00909">
    <property type="entry name" value="FtsZ"/>
    <property type="match status" value="1"/>
</dbReference>
<dbReference type="SMART" id="SM00865">
    <property type="entry name" value="Tubulin_C"/>
    <property type="match status" value="1"/>
</dbReference>
<dbReference type="PANTHER" id="PTHR30314:SF3">
    <property type="entry name" value="MITOCHONDRIAL DIVISION PROTEIN FSZA"/>
    <property type="match status" value="1"/>
</dbReference>
<reference evidence="12" key="1">
    <citation type="journal article" date="2019" name="Int. J. Syst. Evol. Microbiol.">
        <title>The Global Catalogue of Microorganisms (GCM) 10K type strain sequencing project: providing services to taxonomists for standard genome sequencing and annotation.</title>
        <authorList>
            <consortium name="The Broad Institute Genomics Platform"/>
            <consortium name="The Broad Institute Genome Sequencing Center for Infectious Disease"/>
            <person name="Wu L."/>
            <person name="Ma J."/>
        </authorList>
    </citation>
    <scope>NUCLEOTIDE SEQUENCE [LARGE SCALE GENOMIC DNA]</scope>
    <source>
        <strain evidence="12">JCM 14969</strain>
    </source>
</reference>
<dbReference type="InterPro" id="IPR008280">
    <property type="entry name" value="Tub_FtsZ_C"/>
</dbReference>
<evidence type="ECO:0000256" key="3">
    <source>
        <dbReference type="ARBA" id="ARBA00023134"/>
    </source>
</evidence>
<dbReference type="InterPro" id="IPR024757">
    <property type="entry name" value="FtsZ_C"/>
</dbReference>
<comment type="function">
    <text evidence="5 7">Essential cell division protein that forms a contractile ring structure (Z ring) at the future cell division site. The regulation of the ring assembly controls the timing and the location of cell division. One of the functions of the FtsZ ring is to recruit other cell division proteins to the septum to produce a new cell wall between the dividing cells. Binds GTP and shows GTPase activity.</text>
</comment>
<feature type="compositionally biased region" description="Low complexity" evidence="8">
    <location>
        <begin position="351"/>
        <end position="362"/>
    </location>
</feature>
<feature type="compositionally biased region" description="Polar residues" evidence="8">
    <location>
        <begin position="555"/>
        <end position="571"/>
    </location>
</feature>
<dbReference type="InterPro" id="IPR018316">
    <property type="entry name" value="Tubulin/FtsZ_2-layer-sand-dom"/>
</dbReference>
<dbReference type="PROSITE" id="PS01134">
    <property type="entry name" value="FTSZ_1"/>
    <property type="match status" value="1"/>
</dbReference>
<dbReference type="InterPro" id="IPR036525">
    <property type="entry name" value="Tubulin/FtsZ_GTPase_sf"/>
</dbReference>
<evidence type="ECO:0000256" key="4">
    <source>
        <dbReference type="ARBA" id="ARBA00023210"/>
    </source>
</evidence>
<feature type="compositionally biased region" description="Low complexity" evidence="8">
    <location>
        <begin position="449"/>
        <end position="469"/>
    </location>
</feature>
<keyword evidence="5 7" id="KW-0132">Cell division</keyword>
<comment type="caution">
    <text evidence="11">The sequence shown here is derived from an EMBL/GenBank/DDBJ whole genome shotgun (WGS) entry which is preliminary data.</text>
</comment>
<dbReference type="PRINTS" id="PR00423">
    <property type="entry name" value="CELLDVISFTSZ"/>
</dbReference>
<dbReference type="Gene3D" id="3.40.50.1440">
    <property type="entry name" value="Tubulin/FtsZ, GTPase domain"/>
    <property type="match status" value="1"/>
</dbReference>
<protein>
    <recommendedName>
        <fullName evidence="5 6">Cell division protein FtsZ</fullName>
    </recommendedName>
</protein>
<feature type="binding site" evidence="5">
    <location>
        <position position="184"/>
    </location>
    <ligand>
        <name>GTP</name>
        <dbReference type="ChEBI" id="CHEBI:37565"/>
    </ligand>
</feature>
<feature type="compositionally biased region" description="Low complexity" evidence="8">
    <location>
        <begin position="572"/>
        <end position="584"/>
    </location>
</feature>
<feature type="compositionally biased region" description="Gly residues" evidence="8">
    <location>
        <begin position="470"/>
        <end position="498"/>
    </location>
</feature>
<feature type="binding site" evidence="5">
    <location>
        <begin position="18"/>
        <end position="22"/>
    </location>
    <ligand>
        <name>GTP</name>
        <dbReference type="ChEBI" id="CHEBI:37565"/>
    </ligand>
</feature>
<feature type="compositionally biased region" description="Gly residues" evidence="8">
    <location>
        <begin position="381"/>
        <end position="432"/>
    </location>
</feature>
<dbReference type="InterPro" id="IPR000158">
    <property type="entry name" value="Cell_div_FtsZ"/>
</dbReference>
<keyword evidence="3 5" id="KW-0342">GTP-binding</keyword>
<evidence type="ECO:0000256" key="2">
    <source>
        <dbReference type="ARBA" id="ARBA00022741"/>
    </source>
</evidence>
<feature type="binding site" evidence="5">
    <location>
        <position position="140"/>
    </location>
    <ligand>
        <name>GTP</name>
        <dbReference type="ChEBI" id="CHEBI:37565"/>
    </ligand>
</feature>
<dbReference type="PANTHER" id="PTHR30314">
    <property type="entry name" value="CELL DIVISION PROTEIN FTSZ-RELATED"/>
    <property type="match status" value="1"/>
</dbReference>
<dbReference type="InterPro" id="IPR037103">
    <property type="entry name" value="Tubulin/FtsZ-like_C"/>
</dbReference>
<evidence type="ECO:0000259" key="10">
    <source>
        <dbReference type="SMART" id="SM00865"/>
    </source>
</evidence>
<proteinExistence type="inferred from homology"/>
<dbReference type="InterPro" id="IPR003008">
    <property type="entry name" value="Tubulin_FtsZ_GTPase"/>
</dbReference>
<dbReference type="InterPro" id="IPR020805">
    <property type="entry name" value="Cell_div_FtsZ_CS"/>
</dbReference>
<keyword evidence="4 5" id="KW-0717">Septation</keyword>
<feature type="compositionally biased region" description="Gly residues" evidence="8">
    <location>
        <begin position="439"/>
        <end position="448"/>
    </location>
</feature>
<feature type="domain" description="Tubulin/FtsZ GTPase" evidence="9">
    <location>
        <begin position="10"/>
        <end position="202"/>
    </location>
</feature>
<accession>A0ABP4QH66</accession>
<evidence type="ECO:0000313" key="11">
    <source>
        <dbReference type="EMBL" id="GAA1609624.1"/>
    </source>
</evidence>
<sequence length="603" mass="59514">MAAPQNYLALIKVVGIGGGGVNAVNRMIEHGLKGVEFIAINTDAQALLMSDADVKLDIGREETRGLGAGANPAIGQKAAEDHAEEIEEALKGADMVFVTAGEGGGTGTGGAPVVARIARSLGALTIGVVTRPFSFEGKRRATQAEDGIATLREEVDTLIVIPNDRLLTISDRAVSVLDAFKQADQVLLQGVSGITDLITTPGLINVDFADVKAVMSNAGSALMGIGSSRGEDRAVAAAEAAISSPLLEASIEGAHGVLLSIAGGSDLGLFEINEAAQLVSESAHTDANIIFGAVIDDALGDEVRVTVIAAGFDGGMPKRREQAMNQARPQNRLPAAGGDVATQGVPRSTHAEAQAQAQQSANQPPPYGTPPAGAGQAPAGQGAGGFSAGGQNGQGGQSGAGGQGAGGFGQGNAGQGNGGQGAGGQGAGGFGQGADSAGQGSGAQGSGAQGSNAQGSNAQGSNAQGSNAPGQGGQGAGGFSSGGQGAAGQGSGSQGTGGVAYQPPAGTPATDDTVPVPNTDQSRGTTHSARPQAGESVRTPQPQSDQPPVPHTPASPISSPQAPTHSWPTTGPSNSPSSQPAPQRQPRKPDNDEDDLDIPDFLK</sequence>
<dbReference type="SUPFAM" id="SSF55307">
    <property type="entry name" value="Tubulin C-terminal domain-like"/>
    <property type="match status" value="1"/>
</dbReference>
<keyword evidence="2 5" id="KW-0547">Nucleotide-binding</keyword>
<dbReference type="NCBIfam" id="TIGR00065">
    <property type="entry name" value="ftsZ"/>
    <property type="match status" value="1"/>
</dbReference>
<feature type="binding site" evidence="5">
    <location>
        <begin position="105"/>
        <end position="107"/>
    </location>
    <ligand>
        <name>GTP</name>
        <dbReference type="ChEBI" id="CHEBI:37565"/>
    </ligand>
</feature>
<evidence type="ECO:0000259" key="9">
    <source>
        <dbReference type="SMART" id="SM00864"/>
    </source>
</evidence>
<evidence type="ECO:0000313" key="12">
    <source>
        <dbReference type="Proteomes" id="UP001500393"/>
    </source>
</evidence>